<dbReference type="AlphaFoldDB" id="A0A292PW45"/>
<sequence>MNGVRSATLSNFASSADVALNPPTVGPATTTRPQESALARAAVHRCTRAPARSIAGVDGRHSLRARRVPLLGTSMGAWACTGRRLSVPTPAAI</sequence>
<evidence type="ECO:0000256" key="1">
    <source>
        <dbReference type="SAM" id="MobiDB-lite"/>
    </source>
</evidence>
<keyword evidence="3" id="KW-1185">Reference proteome</keyword>
<dbReference type="Proteomes" id="UP001412239">
    <property type="component" value="Unassembled WGS sequence"/>
</dbReference>
<gene>
    <name evidence="2" type="ORF">GSTUAT00004079001</name>
</gene>
<protein>
    <submittedName>
        <fullName evidence="2">Uncharacterized protein</fullName>
    </submittedName>
</protein>
<dbReference type="EMBL" id="LN891011">
    <property type="protein sequence ID" value="CUS11822.1"/>
    <property type="molecule type" value="Genomic_DNA"/>
</dbReference>
<feature type="region of interest" description="Disordered" evidence="1">
    <location>
        <begin position="16"/>
        <end position="36"/>
    </location>
</feature>
<reference evidence="2" key="1">
    <citation type="submission" date="2015-10" db="EMBL/GenBank/DDBJ databases">
        <authorList>
            <person name="Regsiter A."/>
            <person name="william w."/>
        </authorList>
    </citation>
    <scope>NUCLEOTIDE SEQUENCE</scope>
    <source>
        <strain evidence="2">Montdore</strain>
    </source>
</reference>
<name>A0A292PW45_9PEZI</name>
<accession>A0A292PW45</accession>
<evidence type="ECO:0000313" key="3">
    <source>
        <dbReference type="Proteomes" id="UP001412239"/>
    </source>
</evidence>
<evidence type="ECO:0000313" key="2">
    <source>
        <dbReference type="EMBL" id="CUS11822.1"/>
    </source>
</evidence>
<organism evidence="2 3">
    <name type="scientific">Tuber aestivum</name>
    <name type="common">summer truffle</name>
    <dbReference type="NCBI Taxonomy" id="59557"/>
    <lineage>
        <taxon>Eukaryota</taxon>
        <taxon>Fungi</taxon>
        <taxon>Dikarya</taxon>
        <taxon>Ascomycota</taxon>
        <taxon>Pezizomycotina</taxon>
        <taxon>Pezizomycetes</taxon>
        <taxon>Pezizales</taxon>
        <taxon>Tuberaceae</taxon>
        <taxon>Tuber</taxon>
    </lineage>
</organism>
<proteinExistence type="predicted"/>